<organism evidence="3 4">
    <name type="scientific">Nocardia cyriacigeorgica</name>
    <dbReference type="NCBI Taxonomy" id="135487"/>
    <lineage>
        <taxon>Bacteria</taxon>
        <taxon>Bacillati</taxon>
        <taxon>Actinomycetota</taxon>
        <taxon>Actinomycetes</taxon>
        <taxon>Mycobacteriales</taxon>
        <taxon>Nocardiaceae</taxon>
        <taxon>Nocardia</taxon>
    </lineage>
</organism>
<feature type="transmembrane region" description="Helical" evidence="2">
    <location>
        <begin position="53"/>
        <end position="72"/>
    </location>
</feature>
<name>A0A5R8P5I1_9NOCA</name>
<keyword evidence="2" id="KW-0472">Membrane</keyword>
<feature type="transmembrane region" description="Helical" evidence="2">
    <location>
        <begin position="107"/>
        <end position="124"/>
    </location>
</feature>
<keyword evidence="2" id="KW-0812">Transmembrane</keyword>
<dbReference type="OrthoDB" id="4570891at2"/>
<evidence type="ECO:0000256" key="2">
    <source>
        <dbReference type="SAM" id="Phobius"/>
    </source>
</evidence>
<protein>
    <submittedName>
        <fullName evidence="3">Uncharacterized protein</fullName>
    </submittedName>
</protein>
<feature type="transmembrane region" description="Helical" evidence="2">
    <location>
        <begin position="78"/>
        <end position="100"/>
    </location>
</feature>
<gene>
    <name evidence="3" type="ORF">FEK35_29975</name>
</gene>
<feature type="region of interest" description="Disordered" evidence="1">
    <location>
        <begin position="1"/>
        <end position="30"/>
    </location>
</feature>
<evidence type="ECO:0000256" key="1">
    <source>
        <dbReference type="SAM" id="MobiDB-lite"/>
    </source>
</evidence>
<dbReference type="EMBL" id="VBUU01000053">
    <property type="protein sequence ID" value="TLF93191.1"/>
    <property type="molecule type" value="Genomic_DNA"/>
</dbReference>
<proteinExistence type="predicted"/>
<accession>A0A5R8P5I1</accession>
<dbReference type="AlphaFoldDB" id="A0A5R8P5I1"/>
<comment type="caution">
    <text evidence="3">The sequence shown here is derived from an EMBL/GenBank/DDBJ whole genome shotgun (WGS) entry which is preliminary data.</text>
</comment>
<dbReference type="Proteomes" id="UP000308349">
    <property type="component" value="Unassembled WGS sequence"/>
</dbReference>
<dbReference type="RefSeq" id="WP_138459074.1">
    <property type="nucleotide sequence ID" value="NZ_VBUU01000053.1"/>
</dbReference>
<reference evidence="3 4" key="1">
    <citation type="submission" date="2019-05" db="EMBL/GenBank/DDBJ databases">
        <title>Genomes sequences of two Nocardia cyriacigeorgica environmental isolates, type strains Nocardia asteroides ATCC 19247 and Nocardia cyriacigeorgica DSM 44484.</title>
        <authorList>
            <person name="Vautrin F."/>
            <person name="Bergeron E."/>
            <person name="Dubost A."/>
            <person name="Abrouk D."/>
            <person name="Rodriguez Nava V."/>
            <person name="Pujic P."/>
        </authorList>
    </citation>
    <scope>NUCLEOTIDE SEQUENCE [LARGE SCALE GENOMIC DNA]</scope>
    <source>
        <strain evidence="3 4">EML 1456</strain>
    </source>
</reference>
<feature type="transmembrane region" description="Helical" evidence="2">
    <location>
        <begin position="130"/>
        <end position="146"/>
    </location>
</feature>
<evidence type="ECO:0000313" key="4">
    <source>
        <dbReference type="Proteomes" id="UP000308349"/>
    </source>
</evidence>
<sequence length="158" mass="16349">MDFGKNDDSATEADHEPYPTAADSAPGIWPSPQVTVPQTFLITMPAPVRAAQIVSWVFGAVGAALMAVAVSADNWELVGALIGGYLPADFLVILAFGFAVNGNGVRVSAIVAAGLGMLLGLGAMTQGLPPGFLGFGMCMAIVILLSQRSAADWFKRPQ</sequence>
<feature type="compositionally biased region" description="Basic and acidic residues" evidence="1">
    <location>
        <begin position="1"/>
        <end position="17"/>
    </location>
</feature>
<keyword evidence="2" id="KW-1133">Transmembrane helix</keyword>
<evidence type="ECO:0000313" key="3">
    <source>
        <dbReference type="EMBL" id="TLF93191.1"/>
    </source>
</evidence>